<feature type="compositionally biased region" description="Basic residues" evidence="3">
    <location>
        <begin position="1"/>
        <end position="10"/>
    </location>
</feature>
<keyword evidence="2" id="KW-0808">Transferase</keyword>
<dbReference type="RefSeq" id="WP_102694847.1">
    <property type="nucleotide sequence ID" value="NZ_JAKNCL010000001.1"/>
</dbReference>
<keyword evidence="6" id="KW-1185">Reference proteome</keyword>
<dbReference type="EMBL" id="PNGV01000001">
    <property type="protein sequence ID" value="PMC43053.1"/>
    <property type="molecule type" value="Genomic_DNA"/>
</dbReference>
<keyword evidence="1 5" id="KW-0489">Methyltransferase</keyword>
<feature type="domain" description="Methyltransferase small" evidence="4">
    <location>
        <begin position="66"/>
        <end position="240"/>
    </location>
</feature>
<dbReference type="PANTHER" id="PTHR47816:SF4">
    <property type="entry name" value="RIBOSOMAL RNA SMALL SUBUNIT METHYLTRANSFERASE C"/>
    <property type="match status" value="1"/>
</dbReference>
<comment type="caution">
    <text evidence="5">The sequence shown here is derived from an EMBL/GenBank/DDBJ whole genome shotgun (WGS) entry which is preliminary data.</text>
</comment>
<dbReference type="InterPro" id="IPR029063">
    <property type="entry name" value="SAM-dependent_MTases_sf"/>
</dbReference>
<organism evidence="5 6">
    <name type="scientific">Gardnerella greenwoodii</name>
    <dbReference type="NCBI Taxonomy" id="2914925"/>
    <lineage>
        <taxon>Bacteria</taxon>
        <taxon>Bacillati</taxon>
        <taxon>Actinomycetota</taxon>
        <taxon>Actinomycetes</taxon>
        <taxon>Bifidobacteriales</taxon>
        <taxon>Bifidobacteriaceae</taxon>
        <taxon>Gardnerella</taxon>
    </lineage>
</organism>
<evidence type="ECO:0000259" key="4">
    <source>
        <dbReference type="Pfam" id="PF05175"/>
    </source>
</evidence>
<evidence type="ECO:0000313" key="5">
    <source>
        <dbReference type="EMBL" id="PMC43053.1"/>
    </source>
</evidence>
<evidence type="ECO:0000256" key="3">
    <source>
        <dbReference type="SAM" id="MobiDB-lite"/>
    </source>
</evidence>
<evidence type="ECO:0000256" key="2">
    <source>
        <dbReference type="ARBA" id="ARBA00022679"/>
    </source>
</evidence>
<feature type="compositionally biased region" description="Low complexity" evidence="3">
    <location>
        <begin position="12"/>
        <end position="28"/>
    </location>
</feature>
<accession>A0A2N6RYE6</accession>
<dbReference type="Gene3D" id="3.40.50.150">
    <property type="entry name" value="Vaccinia Virus protein VP39"/>
    <property type="match status" value="1"/>
</dbReference>
<gene>
    <name evidence="5" type="ORF">CJ216_02875</name>
</gene>
<dbReference type="CDD" id="cd02440">
    <property type="entry name" value="AdoMet_MTases"/>
    <property type="match status" value="1"/>
</dbReference>
<dbReference type="Pfam" id="PF05175">
    <property type="entry name" value="MTS"/>
    <property type="match status" value="1"/>
</dbReference>
<dbReference type="InterPro" id="IPR046977">
    <property type="entry name" value="RsmC/RlmG"/>
</dbReference>
<dbReference type="Proteomes" id="UP000235771">
    <property type="component" value="Unassembled WGS sequence"/>
</dbReference>
<reference evidence="5 6" key="1">
    <citation type="submission" date="2017-09" db="EMBL/GenBank/DDBJ databases">
        <title>Bacterial strain isolated from the female urinary microbiota.</title>
        <authorList>
            <person name="Thomas-White K."/>
            <person name="Kumar N."/>
            <person name="Forster S."/>
            <person name="Putonti C."/>
            <person name="Lawley T."/>
            <person name="Wolfe A.J."/>
        </authorList>
    </citation>
    <scope>NUCLEOTIDE SEQUENCE [LARGE SCALE GENOMIC DNA]</scope>
    <source>
        <strain evidence="5 6">UMB1686</strain>
    </source>
</reference>
<proteinExistence type="predicted"/>
<protein>
    <submittedName>
        <fullName evidence="5">16S rRNA methyltransferase</fullName>
    </submittedName>
</protein>
<dbReference type="InterPro" id="IPR007848">
    <property type="entry name" value="Small_mtfrase_dom"/>
</dbReference>
<dbReference type="AlphaFoldDB" id="A0A2N6RYE6"/>
<dbReference type="SUPFAM" id="SSF53335">
    <property type="entry name" value="S-adenosyl-L-methionine-dependent methyltransferases"/>
    <property type="match status" value="1"/>
</dbReference>
<dbReference type="PANTHER" id="PTHR47816">
    <property type="entry name" value="RIBOSOMAL RNA SMALL SUBUNIT METHYLTRANSFERASE C"/>
    <property type="match status" value="1"/>
</dbReference>
<dbReference type="GO" id="GO:0032259">
    <property type="term" value="P:methylation"/>
    <property type="evidence" value="ECO:0007669"/>
    <property type="project" value="UniProtKB-KW"/>
</dbReference>
<name>A0A2N6RYE6_9BIFI</name>
<dbReference type="GO" id="GO:0008757">
    <property type="term" value="F:S-adenosylmethionine-dependent methyltransferase activity"/>
    <property type="evidence" value="ECO:0007669"/>
    <property type="project" value="InterPro"/>
</dbReference>
<evidence type="ECO:0000256" key="1">
    <source>
        <dbReference type="ARBA" id="ARBA00022603"/>
    </source>
</evidence>
<evidence type="ECO:0000313" key="6">
    <source>
        <dbReference type="Proteomes" id="UP000235771"/>
    </source>
</evidence>
<dbReference type="GeneID" id="98326023"/>
<sequence length="245" mass="27410">MSKQQSKKAKQLQESNQYKKAQPQNTQKQKNKQKQQKISGEQYFSAEPSSIDERRTLHVTLRDNDVTVQVSNGVFSTSRLDLGTSVLLKHAPKLPELGKFLDIGCGWGPISIALGLESPKAEIFAVDVNERALELTELNAKNAGLKHIHTSLVDDALKENNTLEFNNFDIIWSNPPIRVGKEILHNILLTWIPRLKVGGSAYLVVQKNLGSDSLITWLAENLGESYSVEKYASSKGYRVIEVLKK</sequence>
<feature type="region of interest" description="Disordered" evidence="3">
    <location>
        <begin position="1"/>
        <end position="45"/>
    </location>
</feature>